<evidence type="ECO:0000259" key="1">
    <source>
        <dbReference type="PROSITE" id="PS50106"/>
    </source>
</evidence>
<dbReference type="Pfam" id="PF13180">
    <property type="entry name" value="PDZ_2"/>
    <property type="match status" value="1"/>
</dbReference>
<comment type="caution">
    <text evidence="2">The sequence shown here is derived from an EMBL/GenBank/DDBJ whole genome shotgun (WGS) entry which is preliminary data.</text>
</comment>
<protein>
    <recommendedName>
        <fullName evidence="1">PDZ domain-containing protein</fullName>
    </recommendedName>
</protein>
<proteinExistence type="predicted"/>
<dbReference type="SMART" id="SM00228">
    <property type="entry name" value="PDZ"/>
    <property type="match status" value="1"/>
</dbReference>
<dbReference type="AlphaFoldDB" id="E6QQD3"/>
<dbReference type="InterPro" id="IPR001478">
    <property type="entry name" value="PDZ"/>
</dbReference>
<dbReference type="EMBL" id="CABR01000032">
    <property type="protein sequence ID" value="CBI09454.1"/>
    <property type="molecule type" value="Genomic_DNA"/>
</dbReference>
<dbReference type="InterPro" id="IPR036034">
    <property type="entry name" value="PDZ_sf"/>
</dbReference>
<accession>E6QQD3</accession>
<evidence type="ECO:0000313" key="2">
    <source>
        <dbReference type="EMBL" id="CBI09454.1"/>
    </source>
</evidence>
<organism evidence="2">
    <name type="scientific">mine drainage metagenome</name>
    <dbReference type="NCBI Taxonomy" id="410659"/>
    <lineage>
        <taxon>unclassified sequences</taxon>
        <taxon>metagenomes</taxon>
        <taxon>ecological metagenomes</taxon>
    </lineage>
</organism>
<dbReference type="Gene3D" id="2.30.42.10">
    <property type="match status" value="1"/>
</dbReference>
<reference evidence="2" key="1">
    <citation type="submission" date="2009-10" db="EMBL/GenBank/DDBJ databases">
        <title>Diversity of trophic interactions inside an arsenic-rich microbial ecosystem.</title>
        <authorList>
            <person name="Bertin P.N."/>
            <person name="Heinrich-Salmeron A."/>
            <person name="Pelletier E."/>
            <person name="Goulhen-Chollet F."/>
            <person name="Arsene-Ploetze F."/>
            <person name="Gallien S."/>
            <person name="Calteau A."/>
            <person name="Vallenet D."/>
            <person name="Casiot C."/>
            <person name="Chane-Woon-Ming B."/>
            <person name="Giloteaux L."/>
            <person name="Barakat M."/>
            <person name="Bonnefoy V."/>
            <person name="Bruneel O."/>
            <person name="Chandler M."/>
            <person name="Cleiss J."/>
            <person name="Duran R."/>
            <person name="Elbaz-Poulichet F."/>
            <person name="Fonknechten N."/>
            <person name="Lauga B."/>
            <person name="Mornico D."/>
            <person name="Ortet P."/>
            <person name="Schaeffer C."/>
            <person name="Siguier P."/>
            <person name="Alexander Thil Smith A."/>
            <person name="Van Dorsselaer A."/>
            <person name="Weissenbach J."/>
            <person name="Medigue C."/>
            <person name="Le Paslier D."/>
        </authorList>
    </citation>
    <scope>NUCLEOTIDE SEQUENCE</scope>
</reference>
<dbReference type="SUPFAM" id="SSF50156">
    <property type="entry name" value="PDZ domain-like"/>
    <property type="match status" value="1"/>
</dbReference>
<name>E6QQD3_9ZZZZ</name>
<feature type="domain" description="PDZ" evidence="1">
    <location>
        <begin position="46"/>
        <end position="127"/>
    </location>
</feature>
<sequence length="258" mass="28317">MKTTKLFVLFAVVLTMPIANTVVAADQPTHAAPAPAQVQAAGSYLGVLLEPVPDALRAQMGSVLPSGEGVMIREVAPNSPAARAKLRMYDILTAYNDQKIFSTEQLSHMVWASNPDKAVKLRLVRNGTAQDIQIKLDAVQAVAEPTYPRIEISMDTGSTASNRERFDSISLMKLKNGNSRAEVQYFGKDGKLVKQDFTGTPEAIREQIVKQPGIPAAERNQLLQALNTRNVVFFPPLPTGWIAPGLFMPPWFDRPPYF</sequence>
<gene>
    <name evidence="2" type="ORF">CARN7_0182</name>
</gene>
<dbReference type="PROSITE" id="PS50106">
    <property type="entry name" value="PDZ"/>
    <property type="match status" value="1"/>
</dbReference>